<gene>
    <name evidence="1" type="ORF">E5990_11210</name>
</gene>
<sequence length="428" mass="46365">EIKIPDSVQLIGKQAFYNCTNLQYLTIGKSVEHILEKTFYFCPLSKITLNEGLKTIGSSAFCQRISPNNQGALTELIIPDSVTKIEADAFGCCSFLKNLVLGSSLNSIGDHAFFNSTSLKTVTLRTPEPPTLGIYVFSVSKESTNFYVPECTRHKYLRQYPWKEYTIIDPFVLTDFVVEVEGEVVDDIFTKGLTMQEGEQKSIKATPVPYVKDLYLSWSNRYYGISGCWAMNLPCENTTTITAKESGTDYVEISCGAYNFSKTFVLTVLPPPEVKPEKIELSHETLSLEKGESVTIMATVMPEDATDKTITWASSDEAVATVDAEGKVTAVALGEATVTAKCGEVSTYCTVTVVATPAESITISQETATLKVGETVELTATVMPEDATDKTVSWTSSDEAVATVDAEGKVTAVALGEAEITATAADGS</sequence>
<evidence type="ECO:0000313" key="2">
    <source>
        <dbReference type="Proteomes" id="UP000305401"/>
    </source>
</evidence>
<feature type="non-terminal residue" evidence="1">
    <location>
        <position position="428"/>
    </location>
</feature>
<dbReference type="EMBL" id="SSTG01000256">
    <property type="protein sequence ID" value="THG39491.1"/>
    <property type="molecule type" value="Genomic_DNA"/>
</dbReference>
<feature type="non-terminal residue" evidence="1">
    <location>
        <position position="1"/>
    </location>
</feature>
<name>A0AC61S3E7_9BACT</name>
<evidence type="ECO:0000313" key="1">
    <source>
        <dbReference type="EMBL" id="THG39491.1"/>
    </source>
</evidence>
<accession>A0AC61S3E7</accession>
<comment type="caution">
    <text evidence="1">The sequence shown here is derived from an EMBL/GenBank/DDBJ whole genome shotgun (WGS) entry which is preliminary data.</text>
</comment>
<reference evidence="1" key="1">
    <citation type="submission" date="2019-04" db="EMBL/GenBank/DDBJ databases">
        <title>Microbes associate with the intestines of laboratory mice.</title>
        <authorList>
            <person name="Navarre W."/>
            <person name="Wong E."/>
            <person name="Huang K.C."/>
            <person name="Tropini C."/>
            <person name="Ng K."/>
            <person name="Yu B."/>
        </authorList>
    </citation>
    <scope>NUCLEOTIDE SEQUENCE</scope>
    <source>
        <strain evidence="1">NM86_A22</strain>
    </source>
</reference>
<protein>
    <submittedName>
        <fullName evidence="1">Uncharacterized protein</fullName>
    </submittedName>
</protein>
<dbReference type="Proteomes" id="UP000305401">
    <property type="component" value="Unassembled WGS sequence"/>
</dbReference>
<proteinExistence type="predicted"/>
<keyword evidence="2" id="KW-1185">Reference proteome</keyword>
<organism evidence="1 2">
    <name type="scientific">Muribaculum caecicola</name>
    <dbReference type="NCBI Taxonomy" id="3038144"/>
    <lineage>
        <taxon>Bacteria</taxon>
        <taxon>Pseudomonadati</taxon>
        <taxon>Bacteroidota</taxon>
        <taxon>Bacteroidia</taxon>
        <taxon>Bacteroidales</taxon>
        <taxon>Muribaculaceae</taxon>
        <taxon>Muribaculum</taxon>
    </lineage>
</organism>